<name>A0A840IS34_9PSEU</name>
<sequence length="195" mass="20758">MGPSHAWYIRDQLGLSYTSPLRHTREYLTVLRGLLHGEPVHHDGEFFRVDTHLDVTAPAPTLLLSALGPKMLELAHDLADGVITTWVTPDMISGLIAPHTGPGARLVAAVVTYLAPDADQARAGVTDQLAGVGNLPAYRASLDRAGLAGPADTVVIGDETAISDALKRYQDAGVTDAIVIPLNERDRTLDLAQSV</sequence>
<keyword evidence="1" id="KW-0560">Oxidoreductase</keyword>
<gene>
    <name evidence="3" type="ORF">BJY18_001672</name>
</gene>
<protein>
    <submittedName>
        <fullName evidence="3">Alkanesulfonate monooxygenase SsuD/methylene tetrahydromethanopterin reductase-like flavin-dependent oxidoreductase (Luciferase family)</fullName>
    </submittedName>
</protein>
<dbReference type="PANTHER" id="PTHR43244">
    <property type="match status" value="1"/>
</dbReference>
<keyword evidence="4" id="KW-1185">Reference proteome</keyword>
<dbReference type="Gene3D" id="3.20.20.30">
    <property type="entry name" value="Luciferase-like domain"/>
    <property type="match status" value="1"/>
</dbReference>
<dbReference type="InterPro" id="IPR050564">
    <property type="entry name" value="F420-G6PD/mer"/>
</dbReference>
<proteinExistence type="predicted"/>
<dbReference type="InterPro" id="IPR011251">
    <property type="entry name" value="Luciferase-like_dom"/>
</dbReference>
<accession>A0A840IS34</accession>
<dbReference type="GO" id="GO:0004497">
    <property type="term" value="F:monooxygenase activity"/>
    <property type="evidence" value="ECO:0007669"/>
    <property type="project" value="UniProtKB-KW"/>
</dbReference>
<dbReference type="EMBL" id="JACHMG010000001">
    <property type="protein sequence ID" value="MBB4684187.1"/>
    <property type="molecule type" value="Genomic_DNA"/>
</dbReference>
<evidence type="ECO:0000259" key="2">
    <source>
        <dbReference type="Pfam" id="PF00296"/>
    </source>
</evidence>
<dbReference type="Proteomes" id="UP000581769">
    <property type="component" value="Unassembled WGS sequence"/>
</dbReference>
<dbReference type="Pfam" id="PF00296">
    <property type="entry name" value="Bac_luciferase"/>
    <property type="match status" value="1"/>
</dbReference>
<dbReference type="InterPro" id="IPR036661">
    <property type="entry name" value="Luciferase-like_sf"/>
</dbReference>
<dbReference type="AlphaFoldDB" id="A0A840IS34"/>
<evidence type="ECO:0000313" key="4">
    <source>
        <dbReference type="Proteomes" id="UP000581769"/>
    </source>
</evidence>
<evidence type="ECO:0000313" key="3">
    <source>
        <dbReference type="EMBL" id="MBB4684187.1"/>
    </source>
</evidence>
<keyword evidence="3" id="KW-0503">Monooxygenase</keyword>
<comment type="caution">
    <text evidence="3">The sequence shown here is derived from an EMBL/GenBank/DDBJ whole genome shotgun (WGS) entry which is preliminary data.</text>
</comment>
<dbReference type="SUPFAM" id="SSF51679">
    <property type="entry name" value="Bacterial luciferase-like"/>
    <property type="match status" value="1"/>
</dbReference>
<dbReference type="PANTHER" id="PTHR43244:SF1">
    <property type="entry name" value="5,10-METHYLENETETRAHYDROMETHANOPTERIN REDUCTASE"/>
    <property type="match status" value="1"/>
</dbReference>
<organism evidence="3 4">
    <name type="scientific">Amycolatopsis jiangsuensis</name>
    <dbReference type="NCBI Taxonomy" id="1181879"/>
    <lineage>
        <taxon>Bacteria</taxon>
        <taxon>Bacillati</taxon>
        <taxon>Actinomycetota</taxon>
        <taxon>Actinomycetes</taxon>
        <taxon>Pseudonocardiales</taxon>
        <taxon>Pseudonocardiaceae</taxon>
        <taxon>Amycolatopsis</taxon>
    </lineage>
</organism>
<reference evidence="3 4" key="1">
    <citation type="submission" date="2020-08" db="EMBL/GenBank/DDBJ databases">
        <title>Sequencing the genomes of 1000 actinobacteria strains.</title>
        <authorList>
            <person name="Klenk H.-P."/>
        </authorList>
    </citation>
    <scope>NUCLEOTIDE SEQUENCE [LARGE SCALE GENOMIC DNA]</scope>
    <source>
        <strain evidence="3 4">DSM 45859</strain>
    </source>
</reference>
<evidence type="ECO:0000256" key="1">
    <source>
        <dbReference type="ARBA" id="ARBA00023002"/>
    </source>
</evidence>
<feature type="domain" description="Luciferase-like" evidence="2">
    <location>
        <begin position="2"/>
        <end position="174"/>
    </location>
</feature>
<dbReference type="GO" id="GO:0016705">
    <property type="term" value="F:oxidoreductase activity, acting on paired donors, with incorporation or reduction of molecular oxygen"/>
    <property type="evidence" value="ECO:0007669"/>
    <property type="project" value="InterPro"/>
</dbReference>